<protein>
    <submittedName>
        <fullName evidence="1">Uncharacterized protein</fullName>
    </submittedName>
</protein>
<accession>A0A176WDV9</accession>
<gene>
    <name evidence="1" type="ORF">AXG93_3522s1110</name>
</gene>
<dbReference type="AlphaFoldDB" id="A0A176WDV9"/>
<evidence type="ECO:0000313" key="1">
    <source>
        <dbReference type="EMBL" id="OAE30791.1"/>
    </source>
</evidence>
<name>A0A176WDV9_MARPO</name>
<evidence type="ECO:0000313" key="2">
    <source>
        <dbReference type="Proteomes" id="UP000077202"/>
    </source>
</evidence>
<reference evidence="1" key="1">
    <citation type="submission" date="2016-03" db="EMBL/GenBank/DDBJ databases">
        <title>Mechanisms controlling the formation of the plant cell surface in tip-growing cells are functionally conserved among land plants.</title>
        <authorList>
            <person name="Honkanen S."/>
            <person name="Jones V.A."/>
            <person name="Morieri G."/>
            <person name="Champion C."/>
            <person name="Hetherington A.J."/>
            <person name="Kelly S."/>
            <person name="Saint-Marcoux D."/>
            <person name="Proust H."/>
            <person name="Prescott H."/>
            <person name="Dolan L."/>
        </authorList>
    </citation>
    <scope>NUCLEOTIDE SEQUENCE [LARGE SCALE GENOMIC DNA]</scope>
    <source>
        <tissue evidence="1">Whole gametophyte</tissue>
    </source>
</reference>
<comment type="caution">
    <text evidence="1">The sequence shown here is derived from an EMBL/GenBank/DDBJ whole genome shotgun (WGS) entry which is preliminary data.</text>
</comment>
<organism evidence="1 2">
    <name type="scientific">Marchantia polymorpha subsp. ruderalis</name>
    <dbReference type="NCBI Taxonomy" id="1480154"/>
    <lineage>
        <taxon>Eukaryota</taxon>
        <taxon>Viridiplantae</taxon>
        <taxon>Streptophyta</taxon>
        <taxon>Embryophyta</taxon>
        <taxon>Marchantiophyta</taxon>
        <taxon>Marchantiopsida</taxon>
        <taxon>Marchantiidae</taxon>
        <taxon>Marchantiales</taxon>
        <taxon>Marchantiaceae</taxon>
        <taxon>Marchantia</taxon>
    </lineage>
</organism>
<dbReference type="EMBL" id="LVLJ01001246">
    <property type="protein sequence ID" value="OAE30791.1"/>
    <property type="molecule type" value="Genomic_DNA"/>
</dbReference>
<dbReference type="Proteomes" id="UP000077202">
    <property type="component" value="Unassembled WGS sequence"/>
</dbReference>
<proteinExistence type="predicted"/>
<keyword evidence="2" id="KW-1185">Reference proteome</keyword>
<sequence>MRKVNATTFDFSLLSGDGSYLKIAEISTNLVDNGRDLELELAPQLAAIPRPSLDWSSIIWKNIDLISHLSHKMARGNPIGGAMYGTDMPTPAFSLAVAIALALFQPLPRTQPQQHALEMAPYSSTAPSS</sequence>